<feature type="compositionally biased region" description="Polar residues" evidence="1">
    <location>
        <begin position="76"/>
        <end position="92"/>
    </location>
</feature>
<evidence type="ECO:0000313" key="2">
    <source>
        <dbReference type="EMBL" id="CAH1783879.1"/>
    </source>
</evidence>
<gene>
    <name evidence="2" type="ORF">OFUS_LOCUS10156</name>
</gene>
<organism evidence="2 3">
    <name type="scientific">Owenia fusiformis</name>
    <name type="common">Polychaete worm</name>
    <dbReference type="NCBI Taxonomy" id="6347"/>
    <lineage>
        <taxon>Eukaryota</taxon>
        <taxon>Metazoa</taxon>
        <taxon>Spiralia</taxon>
        <taxon>Lophotrochozoa</taxon>
        <taxon>Annelida</taxon>
        <taxon>Polychaeta</taxon>
        <taxon>Sedentaria</taxon>
        <taxon>Canalipalpata</taxon>
        <taxon>Sabellida</taxon>
        <taxon>Oweniida</taxon>
        <taxon>Oweniidae</taxon>
        <taxon>Owenia</taxon>
    </lineage>
</organism>
<accession>A0A8S4NUY0</accession>
<dbReference type="OrthoDB" id="8903066at2759"/>
<dbReference type="AlphaFoldDB" id="A0A8S4NUY0"/>
<protein>
    <submittedName>
        <fullName evidence="2">Uncharacterized protein</fullName>
    </submittedName>
</protein>
<name>A0A8S4NUY0_OWEFU</name>
<evidence type="ECO:0000256" key="1">
    <source>
        <dbReference type="SAM" id="MobiDB-lite"/>
    </source>
</evidence>
<comment type="caution">
    <text evidence="2">The sequence shown here is derived from an EMBL/GenBank/DDBJ whole genome shotgun (WGS) entry which is preliminary data.</text>
</comment>
<proteinExistence type="predicted"/>
<keyword evidence="3" id="KW-1185">Reference proteome</keyword>
<dbReference type="EMBL" id="CAIIXF020000005">
    <property type="protein sequence ID" value="CAH1783879.1"/>
    <property type="molecule type" value="Genomic_DNA"/>
</dbReference>
<sequence>MATQVQYQPKKSNMTFWAAREPANLMYDSTDHWTKMKLRGKNVDLRPSEQGVNFDTLQSQFQPPSYVSSQTYLGSLRRSQNPGMQDPQSYAERQSGGLTRLPDLDFNTSVINGLNGNVPGAYYLSRPKTKPNKETLRTSFNSRAKEGFNYWEINRPKPTTCAPYRSNYQYWYRTMKGILGWTIWARVLQNCYWNWQCTKNVNIKPISNRDGIHKSLMLSELHLWMSVRVD</sequence>
<feature type="region of interest" description="Disordered" evidence="1">
    <location>
        <begin position="76"/>
        <end position="95"/>
    </location>
</feature>
<reference evidence="2" key="1">
    <citation type="submission" date="2022-03" db="EMBL/GenBank/DDBJ databases">
        <authorList>
            <person name="Martin C."/>
        </authorList>
    </citation>
    <scope>NUCLEOTIDE SEQUENCE</scope>
</reference>
<dbReference type="Proteomes" id="UP000749559">
    <property type="component" value="Unassembled WGS sequence"/>
</dbReference>
<evidence type="ECO:0000313" key="3">
    <source>
        <dbReference type="Proteomes" id="UP000749559"/>
    </source>
</evidence>